<sequence>MKINHFPGRHGPHLFKILETNKRLEASPAQSKIVFPS</sequence>
<name>A0ABN0MSY9_9CHLA</name>
<protein>
    <submittedName>
        <fullName evidence="1">Uncharacterized protein</fullName>
    </submittedName>
</protein>
<dbReference type="Proteomes" id="UP000014821">
    <property type="component" value="Unassembled WGS sequence"/>
</dbReference>
<dbReference type="EMBL" id="ATND01000001">
    <property type="protein sequence ID" value="EPP38553.1"/>
    <property type="molecule type" value="Genomic_DNA"/>
</dbReference>
<evidence type="ECO:0000313" key="2">
    <source>
        <dbReference type="Proteomes" id="UP000014821"/>
    </source>
</evidence>
<proteinExistence type="predicted"/>
<organism evidence="1 2">
    <name type="scientific">Chlamydia avium</name>
    <dbReference type="NCBI Taxonomy" id="1457141"/>
    <lineage>
        <taxon>Bacteria</taxon>
        <taxon>Pseudomonadati</taxon>
        <taxon>Chlamydiota</taxon>
        <taxon>Chlamydiia</taxon>
        <taxon>Chlamydiales</taxon>
        <taxon>Chlamydiaceae</taxon>
        <taxon>Chlamydia/Chlamydophila group</taxon>
        <taxon>Chlamydia</taxon>
    </lineage>
</organism>
<evidence type="ECO:0000313" key="1">
    <source>
        <dbReference type="EMBL" id="EPP38553.1"/>
    </source>
</evidence>
<accession>A0ABN0MSY9</accession>
<keyword evidence="2" id="KW-1185">Reference proteome</keyword>
<reference evidence="1" key="1">
    <citation type="submission" date="2013-04" db="EMBL/GenBank/DDBJ databases">
        <title>Genome sequence of Chlamydia psittaci 10_881_SC42.</title>
        <authorList>
            <person name="Huot-Creasy H."/>
            <person name="McCracken C.L."/>
            <person name="Humphries M."/>
            <person name="Sachse K."/>
            <person name="Laroucau K."/>
            <person name="Bavoil P."/>
            <person name="Myers G.S."/>
        </authorList>
    </citation>
    <scope>NUCLEOTIDE SEQUENCE [LARGE SCALE GENOMIC DNA]</scope>
    <source>
        <strain evidence="1">10_881_SC42</strain>
    </source>
</reference>
<comment type="caution">
    <text evidence="1">The sequence shown here is derived from an EMBL/GenBank/DDBJ whole genome shotgun (WGS) entry which is preliminary data.</text>
</comment>
<gene>
    <name evidence="1" type="ORF">CP10881SC42_0134</name>
</gene>